<dbReference type="Gene3D" id="1.10.10.10">
    <property type="entry name" value="Winged helix-like DNA-binding domain superfamily/Winged helix DNA-binding domain"/>
    <property type="match status" value="1"/>
</dbReference>
<evidence type="ECO:0000256" key="1">
    <source>
        <dbReference type="SAM" id="MobiDB-lite"/>
    </source>
</evidence>
<feature type="compositionally biased region" description="Basic and acidic residues" evidence="1">
    <location>
        <begin position="23"/>
        <end position="35"/>
    </location>
</feature>
<keyword evidence="3" id="KW-1185">Reference proteome</keyword>
<dbReference type="EMBL" id="JANFNH010000011">
    <property type="protein sequence ID" value="MCQ4043065.1"/>
    <property type="molecule type" value="Genomic_DNA"/>
</dbReference>
<dbReference type="SUPFAM" id="SSF46785">
    <property type="entry name" value="Winged helix' DNA-binding domain"/>
    <property type="match status" value="1"/>
</dbReference>
<proteinExistence type="predicted"/>
<dbReference type="Proteomes" id="UP001206206">
    <property type="component" value="Unassembled WGS sequence"/>
</dbReference>
<protein>
    <recommendedName>
        <fullName evidence="4">MarR family transcriptional regulator</fullName>
    </recommendedName>
</protein>
<evidence type="ECO:0000313" key="3">
    <source>
        <dbReference type="Proteomes" id="UP001206206"/>
    </source>
</evidence>
<sequence length="35" mass="3975">MRTQSMAQTFPELEKGGLVQRTPDPRDGRRMLISA</sequence>
<dbReference type="InterPro" id="IPR036390">
    <property type="entry name" value="WH_DNA-bd_sf"/>
</dbReference>
<evidence type="ECO:0008006" key="4">
    <source>
        <dbReference type="Google" id="ProtNLM"/>
    </source>
</evidence>
<feature type="region of interest" description="Disordered" evidence="1">
    <location>
        <begin position="1"/>
        <end position="35"/>
    </location>
</feature>
<dbReference type="InterPro" id="IPR036388">
    <property type="entry name" value="WH-like_DNA-bd_sf"/>
</dbReference>
<reference evidence="2 3" key="1">
    <citation type="submission" date="2022-06" db="EMBL/GenBank/DDBJ databases">
        <title>Draft genome sequence of type strain Streptomyces rubrisoli DSM 42083.</title>
        <authorList>
            <person name="Duangmal K."/>
            <person name="Klaysubun C."/>
        </authorList>
    </citation>
    <scope>NUCLEOTIDE SEQUENCE [LARGE SCALE GENOMIC DNA]</scope>
    <source>
        <strain evidence="2 3">DSM 42083</strain>
    </source>
</reference>
<gene>
    <name evidence="2" type="ORF">NON19_13760</name>
</gene>
<comment type="caution">
    <text evidence="2">The sequence shown here is derived from an EMBL/GenBank/DDBJ whole genome shotgun (WGS) entry which is preliminary data.</text>
</comment>
<organism evidence="2 3">
    <name type="scientific">Streptantibioticus rubrisoli</name>
    <dbReference type="NCBI Taxonomy" id="1387313"/>
    <lineage>
        <taxon>Bacteria</taxon>
        <taxon>Bacillati</taxon>
        <taxon>Actinomycetota</taxon>
        <taxon>Actinomycetes</taxon>
        <taxon>Kitasatosporales</taxon>
        <taxon>Streptomycetaceae</taxon>
        <taxon>Streptantibioticus</taxon>
    </lineage>
</organism>
<accession>A0ABT1PFG9</accession>
<evidence type="ECO:0000313" key="2">
    <source>
        <dbReference type="EMBL" id="MCQ4043065.1"/>
    </source>
</evidence>
<name>A0ABT1PFG9_9ACTN</name>